<keyword evidence="5" id="KW-1133">Transmembrane helix</keyword>
<gene>
    <name evidence="7" type="ORF">GJG86_13200</name>
</gene>
<dbReference type="GO" id="GO:0006355">
    <property type="term" value="P:regulation of DNA-templated transcription"/>
    <property type="evidence" value="ECO:0007669"/>
    <property type="project" value="InterPro"/>
</dbReference>
<feature type="transmembrane region" description="Helical" evidence="5">
    <location>
        <begin position="160"/>
        <end position="180"/>
    </location>
</feature>
<evidence type="ECO:0000256" key="4">
    <source>
        <dbReference type="SAM" id="MobiDB-lite"/>
    </source>
</evidence>
<keyword evidence="2" id="KW-0238">DNA-binding</keyword>
<evidence type="ECO:0000259" key="6">
    <source>
        <dbReference type="PROSITE" id="PS50043"/>
    </source>
</evidence>
<dbReference type="EMBL" id="VTFY01000011">
    <property type="protein sequence ID" value="MRX83440.1"/>
    <property type="molecule type" value="Genomic_DNA"/>
</dbReference>
<feature type="transmembrane region" description="Helical" evidence="5">
    <location>
        <begin position="377"/>
        <end position="395"/>
    </location>
</feature>
<dbReference type="GO" id="GO:0003677">
    <property type="term" value="F:DNA binding"/>
    <property type="evidence" value="ECO:0007669"/>
    <property type="project" value="UniProtKB-KW"/>
</dbReference>
<feature type="transmembrane region" description="Helical" evidence="5">
    <location>
        <begin position="344"/>
        <end position="365"/>
    </location>
</feature>
<reference evidence="8" key="1">
    <citation type="submission" date="2019-08" db="EMBL/GenBank/DDBJ databases">
        <title>Arthrobacter sp. nov., isolated from plateau pika and Tibetan wild ass.</title>
        <authorList>
            <person name="Ge Y."/>
        </authorList>
    </citation>
    <scope>NUCLEOTIDE SEQUENCE [LARGE SCALE GENOMIC DNA]</scope>
    <source>
        <strain evidence="8">HF-4214</strain>
    </source>
</reference>
<feature type="transmembrane region" description="Helical" evidence="5">
    <location>
        <begin position="106"/>
        <end position="125"/>
    </location>
</feature>
<dbReference type="PANTHER" id="PTHR44688">
    <property type="entry name" value="DNA-BINDING TRANSCRIPTIONAL ACTIVATOR DEVR_DOSR"/>
    <property type="match status" value="1"/>
</dbReference>
<dbReference type="InterPro" id="IPR000792">
    <property type="entry name" value="Tscrpt_reg_LuxR_C"/>
</dbReference>
<dbReference type="PROSITE" id="PS50043">
    <property type="entry name" value="HTH_LUXR_2"/>
    <property type="match status" value="1"/>
</dbReference>
<keyword evidence="3" id="KW-0804">Transcription</keyword>
<feature type="transmembrane region" description="Helical" evidence="5">
    <location>
        <begin position="76"/>
        <end position="94"/>
    </location>
</feature>
<dbReference type="Gene3D" id="1.10.10.10">
    <property type="entry name" value="Winged helix-like DNA-binding domain superfamily/Winged helix DNA-binding domain"/>
    <property type="match status" value="1"/>
</dbReference>
<sequence length="493" mass="53677">MDGHPPGTNTEGDRMGSERERAVSNPKRSGGPATLLSLVKENPPSLYLPIALLSTWQYAMVKIWNHFCATPAANLYLSEAALCLALVALLTAFGKRETRFPNAAPSFGYALSTVFCLASLGVVVFGPFPGADLVVGALGAFSMAWYYLRSGTLYIGMGFQRTVVCIMLSLALAYLVRIVLFLLPDAAVYPLVCSVPLLFELASRRASHARVRVPDGDPRRAVQGPRRTSASFLAALSLEVVAFSMVAGFFGTPLLEGYSWLHCLILIGIVLALQAVLLERGPNVRLSQLFELVLLCCLFVFVVLSFTSSKNAIALLIINVPHGVVTALLWMLLIDLENRRELPFLAVFMMGWGLSELGIGAGRFLSASVVGTSDLPPNFMIVLAFFLVASVVFVFNKFTAYDAFSSFAKEDDSKLAKIDYSEIDGRCIALGERYELTKREIEIVQLIAKGRSRGYIASSLVISENTVKGHTRNAYGKLGIHSKQELLSLIEAL</sequence>
<evidence type="ECO:0000313" key="7">
    <source>
        <dbReference type="EMBL" id="MRX83440.1"/>
    </source>
</evidence>
<dbReference type="Proteomes" id="UP000438093">
    <property type="component" value="Unassembled WGS sequence"/>
</dbReference>
<evidence type="ECO:0000256" key="2">
    <source>
        <dbReference type="ARBA" id="ARBA00023125"/>
    </source>
</evidence>
<dbReference type="CDD" id="cd06170">
    <property type="entry name" value="LuxR_C_like"/>
    <property type="match status" value="1"/>
</dbReference>
<keyword evidence="5" id="KW-0812">Transmembrane</keyword>
<dbReference type="InterPro" id="IPR036388">
    <property type="entry name" value="WH-like_DNA-bd_sf"/>
</dbReference>
<keyword evidence="1" id="KW-0805">Transcription regulation</keyword>
<accession>A0A6N7RRT7</accession>
<feature type="transmembrane region" description="Helical" evidence="5">
    <location>
        <begin position="230"/>
        <end position="251"/>
    </location>
</feature>
<feature type="transmembrane region" description="Helical" evidence="5">
    <location>
        <begin position="289"/>
        <end position="306"/>
    </location>
</feature>
<proteinExistence type="predicted"/>
<evidence type="ECO:0000256" key="1">
    <source>
        <dbReference type="ARBA" id="ARBA00023015"/>
    </source>
</evidence>
<feature type="transmembrane region" description="Helical" evidence="5">
    <location>
        <begin position="312"/>
        <end position="332"/>
    </location>
</feature>
<organism evidence="7 8">
    <name type="scientific">Eggerthella guodeyinii</name>
    <dbReference type="NCBI Taxonomy" id="2690837"/>
    <lineage>
        <taxon>Bacteria</taxon>
        <taxon>Bacillati</taxon>
        <taxon>Actinomycetota</taxon>
        <taxon>Coriobacteriia</taxon>
        <taxon>Eggerthellales</taxon>
        <taxon>Eggerthellaceae</taxon>
        <taxon>Eggerthella</taxon>
    </lineage>
</organism>
<feature type="transmembrane region" description="Helical" evidence="5">
    <location>
        <begin position="131"/>
        <end position="148"/>
    </location>
</feature>
<dbReference type="InterPro" id="IPR016032">
    <property type="entry name" value="Sig_transdc_resp-reg_C-effctor"/>
</dbReference>
<dbReference type="AlphaFoldDB" id="A0A6N7RRT7"/>
<dbReference type="Pfam" id="PF00196">
    <property type="entry name" value="GerE"/>
    <property type="match status" value="1"/>
</dbReference>
<feature type="compositionally biased region" description="Basic and acidic residues" evidence="4">
    <location>
        <begin position="11"/>
        <end position="22"/>
    </location>
</feature>
<evidence type="ECO:0000256" key="5">
    <source>
        <dbReference type="SAM" id="Phobius"/>
    </source>
</evidence>
<dbReference type="SMART" id="SM00421">
    <property type="entry name" value="HTH_LUXR"/>
    <property type="match status" value="1"/>
</dbReference>
<feature type="transmembrane region" description="Helical" evidence="5">
    <location>
        <begin position="257"/>
        <end position="277"/>
    </location>
</feature>
<feature type="transmembrane region" description="Helical" evidence="5">
    <location>
        <begin position="186"/>
        <end position="202"/>
    </location>
</feature>
<comment type="caution">
    <text evidence="7">The sequence shown here is derived from an EMBL/GenBank/DDBJ whole genome shotgun (WGS) entry which is preliminary data.</text>
</comment>
<dbReference type="PRINTS" id="PR00038">
    <property type="entry name" value="HTHLUXR"/>
</dbReference>
<feature type="domain" description="HTH luxR-type" evidence="6">
    <location>
        <begin position="429"/>
        <end position="493"/>
    </location>
</feature>
<keyword evidence="8" id="KW-1185">Reference proteome</keyword>
<dbReference type="SUPFAM" id="SSF46894">
    <property type="entry name" value="C-terminal effector domain of the bipartite response regulators"/>
    <property type="match status" value="1"/>
</dbReference>
<dbReference type="PANTHER" id="PTHR44688:SF16">
    <property type="entry name" value="DNA-BINDING TRANSCRIPTIONAL ACTIVATOR DEVR_DOSR"/>
    <property type="match status" value="1"/>
</dbReference>
<protein>
    <recommendedName>
        <fullName evidence="6">HTH luxR-type domain-containing protein</fullName>
    </recommendedName>
</protein>
<keyword evidence="5" id="KW-0472">Membrane</keyword>
<feature type="region of interest" description="Disordered" evidence="4">
    <location>
        <begin position="1"/>
        <end position="30"/>
    </location>
</feature>
<name>A0A6N7RRT7_9ACTN</name>
<evidence type="ECO:0000256" key="3">
    <source>
        <dbReference type="ARBA" id="ARBA00023163"/>
    </source>
</evidence>
<evidence type="ECO:0000313" key="8">
    <source>
        <dbReference type="Proteomes" id="UP000438093"/>
    </source>
</evidence>